<dbReference type="VEuPathDB" id="TrichDB:TVAGG3_0661690"/>
<feature type="binding site" evidence="3">
    <location>
        <position position="54"/>
    </location>
    <ligand>
        <name>ATP</name>
        <dbReference type="ChEBI" id="CHEBI:30616"/>
    </ligand>
</feature>
<dbReference type="PANTHER" id="PTHR24348">
    <property type="entry name" value="SERINE/THREONINE-PROTEIN KINASE UNC-51-RELATED"/>
    <property type="match status" value="1"/>
</dbReference>
<dbReference type="InterPro" id="IPR000719">
    <property type="entry name" value="Prot_kinase_dom"/>
</dbReference>
<keyword evidence="4" id="KW-0723">Serine/threonine-protein kinase</keyword>
<dbReference type="Proteomes" id="UP000001542">
    <property type="component" value="Unassembled WGS sequence"/>
</dbReference>
<dbReference type="STRING" id="5722.A2EIZ5"/>
<dbReference type="GO" id="GO:0051726">
    <property type="term" value="P:regulation of cell cycle"/>
    <property type="evidence" value="ECO:0000318"/>
    <property type="project" value="GO_Central"/>
</dbReference>
<evidence type="ECO:0000256" key="2">
    <source>
        <dbReference type="ARBA" id="ARBA00022840"/>
    </source>
</evidence>
<dbReference type="InterPro" id="IPR017441">
    <property type="entry name" value="Protein_kinase_ATP_BS"/>
</dbReference>
<evidence type="ECO:0000313" key="6">
    <source>
        <dbReference type="EMBL" id="EAY07385.1"/>
    </source>
</evidence>
<dbReference type="OMA" id="FTHEYRN"/>
<evidence type="ECO:0000256" key="4">
    <source>
        <dbReference type="RuleBase" id="RU000304"/>
    </source>
</evidence>
<dbReference type="PROSITE" id="PS50011">
    <property type="entry name" value="PROTEIN_KINASE_DOM"/>
    <property type="match status" value="1"/>
</dbReference>
<dbReference type="AlphaFoldDB" id="A2EIZ5"/>
<dbReference type="SMART" id="SM00220">
    <property type="entry name" value="S_TKc"/>
    <property type="match status" value="1"/>
</dbReference>
<dbReference type="eggNOG" id="KOG0586">
    <property type="taxonomic scope" value="Eukaryota"/>
</dbReference>
<dbReference type="RefSeq" id="XP_001319608.1">
    <property type="nucleotide sequence ID" value="XM_001319573.1"/>
</dbReference>
<evidence type="ECO:0000256" key="3">
    <source>
        <dbReference type="PROSITE-ProRule" id="PRU10141"/>
    </source>
</evidence>
<dbReference type="Gene3D" id="1.10.510.10">
    <property type="entry name" value="Transferase(Phosphotransferase) domain 1"/>
    <property type="match status" value="1"/>
</dbReference>
<accession>A2EIZ5</accession>
<dbReference type="InterPro" id="IPR008271">
    <property type="entry name" value="Ser/Thr_kinase_AS"/>
</dbReference>
<dbReference type="KEGG" id="tva:4765275"/>
<feature type="domain" description="Protein kinase" evidence="5">
    <location>
        <begin position="25"/>
        <end position="281"/>
    </location>
</feature>
<protein>
    <submittedName>
        <fullName evidence="6">CAMK family protein kinase</fullName>
    </submittedName>
</protein>
<dbReference type="PROSITE" id="PS00107">
    <property type="entry name" value="PROTEIN_KINASE_ATP"/>
    <property type="match status" value="1"/>
</dbReference>
<evidence type="ECO:0000313" key="7">
    <source>
        <dbReference type="Proteomes" id="UP000001542"/>
    </source>
</evidence>
<dbReference type="OrthoDB" id="541276at2759"/>
<dbReference type="GO" id="GO:0005524">
    <property type="term" value="F:ATP binding"/>
    <property type="evidence" value="ECO:0007669"/>
    <property type="project" value="UniProtKB-UniRule"/>
</dbReference>
<proteinExistence type="inferred from homology"/>
<dbReference type="SMR" id="A2EIZ5"/>
<dbReference type="FunFam" id="1.10.510.10:FF:000578">
    <property type="entry name" value="CAMK family protein kinase"/>
    <property type="match status" value="1"/>
</dbReference>
<dbReference type="SUPFAM" id="SSF56112">
    <property type="entry name" value="Protein kinase-like (PK-like)"/>
    <property type="match status" value="1"/>
</dbReference>
<name>A2EIZ5_TRIV3</name>
<dbReference type="InParanoid" id="A2EIZ5"/>
<reference evidence="6" key="2">
    <citation type="journal article" date="2007" name="Science">
        <title>Draft genome sequence of the sexually transmitted pathogen Trichomonas vaginalis.</title>
        <authorList>
            <person name="Carlton J.M."/>
            <person name="Hirt R.P."/>
            <person name="Silva J.C."/>
            <person name="Delcher A.L."/>
            <person name="Schatz M."/>
            <person name="Zhao Q."/>
            <person name="Wortman J.R."/>
            <person name="Bidwell S.L."/>
            <person name="Alsmark U.C.M."/>
            <person name="Besteiro S."/>
            <person name="Sicheritz-Ponten T."/>
            <person name="Noel C.J."/>
            <person name="Dacks J.B."/>
            <person name="Foster P.G."/>
            <person name="Simillion C."/>
            <person name="Van de Peer Y."/>
            <person name="Miranda-Saavedra D."/>
            <person name="Barton G.J."/>
            <person name="Westrop G.D."/>
            <person name="Mueller S."/>
            <person name="Dessi D."/>
            <person name="Fiori P.L."/>
            <person name="Ren Q."/>
            <person name="Paulsen I."/>
            <person name="Zhang H."/>
            <person name="Bastida-Corcuera F.D."/>
            <person name="Simoes-Barbosa A."/>
            <person name="Brown M.T."/>
            <person name="Hayes R.D."/>
            <person name="Mukherjee M."/>
            <person name="Okumura C.Y."/>
            <person name="Schneider R."/>
            <person name="Smith A.J."/>
            <person name="Vanacova S."/>
            <person name="Villalvazo M."/>
            <person name="Haas B.J."/>
            <person name="Pertea M."/>
            <person name="Feldblyum T.V."/>
            <person name="Utterback T.R."/>
            <person name="Shu C.L."/>
            <person name="Osoegawa K."/>
            <person name="de Jong P.J."/>
            <person name="Hrdy I."/>
            <person name="Horvathova L."/>
            <person name="Zubacova Z."/>
            <person name="Dolezal P."/>
            <person name="Malik S.B."/>
            <person name="Logsdon J.M. Jr."/>
            <person name="Henze K."/>
            <person name="Gupta A."/>
            <person name="Wang C.C."/>
            <person name="Dunne R.L."/>
            <person name="Upcroft J.A."/>
            <person name="Upcroft P."/>
            <person name="White O."/>
            <person name="Salzberg S.L."/>
            <person name="Tang P."/>
            <person name="Chiu C.-H."/>
            <person name="Lee Y.-S."/>
            <person name="Embley T.M."/>
            <person name="Coombs G.H."/>
            <person name="Mottram J.C."/>
            <person name="Tachezy J."/>
            <person name="Fraser-Liggett C.M."/>
            <person name="Johnson P.J."/>
        </authorList>
    </citation>
    <scope>NUCLEOTIDE SEQUENCE [LARGE SCALE GENOMIC DNA]</scope>
    <source>
        <strain evidence="6">G3</strain>
    </source>
</reference>
<keyword evidence="7" id="KW-1185">Reference proteome</keyword>
<reference evidence="6" key="1">
    <citation type="submission" date="2006-10" db="EMBL/GenBank/DDBJ databases">
        <authorList>
            <person name="Amadeo P."/>
            <person name="Zhao Q."/>
            <person name="Wortman J."/>
            <person name="Fraser-Liggett C."/>
            <person name="Carlton J."/>
        </authorList>
    </citation>
    <scope>NUCLEOTIDE SEQUENCE</scope>
    <source>
        <strain evidence="6">G3</strain>
    </source>
</reference>
<dbReference type="GO" id="GO:0010506">
    <property type="term" value="P:regulation of autophagy"/>
    <property type="evidence" value="ECO:0007669"/>
    <property type="project" value="InterPro"/>
</dbReference>
<keyword evidence="2 3" id="KW-0067">ATP-binding</keyword>
<keyword evidence="6" id="KW-0418">Kinase</keyword>
<sequence>MQDESSYDINSSCCQIRIPKTVGKYDVIKTIGKGSFAVVVLGYDPKTNEKVAIKILDRYEITKLGSLLYLENELRLSSRFDHPNIIKVFDVIYEPDIIMIVMEYVPSGDLQTLLSKGMEFSSEEQIRIAYEVLQGLQYLHQRGISHRDLKPENIMFDEQLHPKLIDFGLSKENSNVMHTYCGTIFYMAPEIFQTDTYDGMKADVWAIGVTLNLLNTLHYPWYTTNEYQFMNEMKEGKLEMVIVSTGIIGTIIKKCLIKDPVQRPTIDELLSLMEQNQQIVLSTSSIRLDRNTYPAVSLPKLIVKNPISFYAKPRKLNEKAFPRKGNIKFRRSLNI</sequence>
<keyword evidence="6" id="KW-0808">Transferase</keyword>
<dbReference type="InterPro" id="IPR011009">
    <property type="entry name" value="Kinase-like_dom_sf"/>
</dbReference>
<dbReference type="EMBL" id="DS113401">
    <property type="protein sequence ID" value="EAY07385.1"/>
    <property type="molecule type" value="Genomic_DNA"/>
</dbReference>
<comment type="similarity">
    <text evidence="4">Belongs to the protein kinase superfamily.</text>
</comment>
<keyword evidence="1 3" id="KW-0547">Nucleotide-binding</keyword>
<evidence type="ECO:0000256" key="1">
    <source>
        <dbReference type="ARBA" id="ARBA00022741"/>
    </source>
</evidence>
<dbReference type="VEuPathDB" id="TrichDB:TVAG_204920"/>
<evidence type="ECO:0000259" key="5">
    <source>
        <dbReference type="PROSITE" id="PS50011"/>
    </source>
</evidence>
<organism evidence="6 7">
    <name type="scientific">Trichomonas vaginalis (strain ATCC PRA-98 / G3)</name>
    <dbReference type="NCBI Taxonomy" id="412133"/>
    <lineage>
        <taxon>Eukaryota</taxon>
        <taxon>Metamonada</taxon>
        <taxon>Parabasalia</taxon>
        <taxon>Trichomonadida</taxon>
        <taxon>Trichomonadidae</taxon>
        <taxon>Trichomonas</taxon>
    </lineage>
</organism>
<dbReference type="GO" id="GO:0004674">
    <property type="term" value="F:protein serine/threonine kinase activity"/>
    <property type="evidence" value="ECO:0000318"/>
    <property type="project" value="GO_Central"/>
</dbReference>
<dbReference type="PROSITE" id="PS00108">
    <property type="entry name" value="PROTEIN_KINASE_ST"/>
    <property type="match status" value="1"/>
</dbReference>
<gene>
    <name evidence="6" type="ORF">TVAG_204920</name>
</gene>
<dbReference type="InterPro" id="IPR045269">
    <property type="entry name" value="Atg1-like"/>
</dbReference>
<dbReference type="Pfam" id="PF00069">
    <property type="entry name" value="Pkinase"/>
    <property type="match status" value="1"/>
</dbReference>